<dbReference type="SUPFAM" id="SSF63737">
    <property type="entry name" value="Leukotriene A4 hydrolase N-terminal domain"/>
    <property type="match status" value="1"/>
</dbReference>
<evidence type="ECO:0000256" key="9">
    <source>
        <dbReference type="ARBA" id="ARBA00022801"/>
    </source>
</evidence>
<evidence type="ECO:0000256" key="13">
    <source>
        <dbReference type="ARBA" id="ARBA00031533"/>
    </source>
</evidence>
<dbReference type="GO" id="GO:0006508">
    <property type="term" value="P:proteolysis"/>
    <property type="evidence" value="ECO:0007669"/>
    <property type="project" value="UniProtKB-KW"/>
</dbReference>
<dbReference type="GO" id="GO:0008270">
    <property type="term" value="F:zinc ion binding"/>
    <property type="evidence" value="ECO:0007669"/>
    <property type="project" value="InterPro"/>
</dbReference>
<dbReference type="GO" id="GO:0070006">
    <property type="term" value="F:metalloaminopeptidase activity"/>
    <property type="evidence" value="ECO:0007669"/>
    <property type="project" value="TreeGrafter"/>
</dbReference>
<dbReference type="STRING" id="1921764.BSR28_00680"/>
<dbReference type="OrthoDB" id="100605at2"/>
<dbReference type="InterPro" id="IPR042097">
    <property type="entry name" value="Aminopeptidase_N-like_N_sf"/>
</dbReference>
<evidence type="ECO:0000256" key="1">
    <source>
        <dbReference type="ARBA" id="ARBA00000098"/>
    </source>
</evidence>
<dbReference type="FunFam" id="1.10.390.10:FF:000004">
    <property type="entry name" value="Aminopeptidase N"/>
    <property type="match status" value="1"/>
</dbReference>
<evidence type="ECO:0000313" key="17">
    <source>
        <dbReference type="EMBL" id="OKL49702.1"/>
    </source>
</evidence>
<dbReference type="GO" id="GO:0043171">
    <property type="term" value="P:peptide catabolic process"/>
    <property type="evidence" value="ECO:0007669"/>
    <property type="project" value="TreeGrafter"/>
</dbReference>
<evidence type="ECO:0000256" key="4">
    <source>
        <dbReference type="ARBA" id="ARBA00012564"/>
    </source>
</evidence>
<dbReference type="AlphaFoldDB" id="A0A1Q5PQF1"/>
<dbReference type="NCBIfam" id="TIGR02412">
    <property type="entry name" value="pepN_strep_liv"/>
    <property type="match status" value="1"/>
</dbReference>
<dbReference type="GO" id="GO:0016020">
    <property type="term" value="C:membrane"/>
    <property type="evidence" value="ECO:0007669"/>
    <property type="project" value="TreeGrafter"/>
</dbReference>
<evidence type="ECO:0000256" key="12">
    <source>
        <dbReference type="ARBA" id="ARBA00029811"/>
    </source>
</evidence>
<dbReference type="Pfam" id="PF01433">
    <property type="entry name" value="Peptidase_M1"/>
    <property type="match status" value="1"/>
</dbReference>
<dbReference type="InterPro" id="IPR001930">
    <property type="entry name" value="Peptidase_M1"/>
</dbReference>
<dbReference type="SUPFAM" id="SSF55486">
    <property type="entry name" value="Metalloproteases ('zincins'), catalytic domain"/>
    <property type="match status" value="1"/>
</dbReference>
<dbReference type="GO" id="GO:0005737">
    <property type="term" value="C:cytoplasm"/>
    <property type="evidence" value="ECO:0007669"/>
    <property type="project" value="TreeGrafter"/>
</dbReference>
<dbReference type="GO" id="GO:0042277">
    <property type="term" value="F:peptide binding"/>
    <property type="evidence" value="ECO:0007669"/>
    <property type="project" value="TreeGrafter"/>
</dbReference>
<dbReference type="GO" id="GO:0005615">
    <property type="term" value="C:extracellular space"/>
    <property type="evidence" value="ECO:0007669"/>
    <property type="project" value="TreeGrafter"/>
</dbReference>
<evidence type="ECO:0000256" key="5">
    <source>
        <dbReference type="ARBA" id="ARBA00015611"/>
    </source>
</evidence>
<comment type="similarity">
    <text evidence="3">Belongs to the peptidase M1 family.</text>
</comment>
<dbReference type="InterPro" id="IPR027268">
    <property type="entry name" value="Peptidase_M4/M1_CTD_sf"/>
</dbReference>
<protein>
    <recommendedName>
        <fullName evidence="5">Aminopeptidase N</fullName>
        <ecNumber evidence="4">3.4.11.2</ecNumber>
    </recommendedName>
    <alternativeName>
        <fullName evidence="12">Alanine aminopeptidase</fullName>
    </alternativeName>
    <alternativeName>
        <fullName evidence="13">Lysyl aminopeptidase</fullName>
    </alternativeName>
</protein>
<dbReference type="PANTHER" id="PTHR11533:SF174">
    <property type="entry name" value="PUROMYCIN-SENSITIVE AMINOPEPTIDASE-RELATED"/>
    <property type="match status" value="1"/>
</dbReference>
<dbReference type="InterPro" id="IPR012778">
    <property type="entry name" value="Pept_M1_aminopeptidase"/>
</dbReference>
<name>A0A1Q5PQF1_9ACTO</name>
<dbReference type="EMBL" id="MQSV01000001">
    <property type="protein sequence ID" value="OKL49702.1"/>
    <property type="molecule type" value="Genomic_DNA"/>
</dbReference>
<evidence type="ECO:0000256" key="10">
    <source>
        <dbReference type="ARBA" id="ARBA00022833"/>
    </source>
</evidence>
<keyword evidence="7" id="KW-0645">Protease</keyword>
<feature type="domain" description="Aminopeptidase N-like N-terminal" evidence="16">
    <location>
        <begin position="104"/>
        <end position="188"/>
    </location>
</feature>
<proteinExistence type="inferred from homology"/>
<evidence type="ECO:0000256" key="2">
    <source>
        <dbReference type="ARBA" id="ARBA00001947"/>
    </source>
</evidence>
<comment type="catalytic activity">
    <reaction evidence="1">
        <text>Release of an N-terminal amino acid, Xaa-|-Yaa- from a peptide, amide or arylamide. Xaa is preferably Ala, but may be most amino acids including Pro (slow action). When a terminal hydrophobic residue is followed by a prolyl residue, the two may be released as an intact Xaa-Pro dipeptide.</text>
        <dbReference type="EC" id="3.4.11.2"/>
    </reaction>
</comment>
<dbReference type="Gene3D" id="1.10.390.10">
    <property type="entry name" value="Neutral Protease Domain 2"/>
    <property type="match status" value="1"/>
</dbReference>
<keyword evidence="11" id="KW-0482">Metalloprotease</keyword>
<dbReference type="EC" id="3.4.11.2" evidence="4"/>
<evidence type="ECO:0000256" key="6">
    <source>
        <dbReference type="ARBA" id="ARBA00022438"/>
    </source>
</evidence>
<keyword evidence="10" id="KW-0862">Zinc</keyword>
<dbReference type="InterPro" id="IPR014782">
    <property type="entry name" value="Peptidase_M1_dom"/>
</dbReference>
<feature type="domain" description="ERAP1-like C-terminal" evidence="15">
    <location>
        <begin position="528"/>
        <end position="847"/>
    </location>
</feature>
<keyword evidence="6 17" id="KW-0031">Aminopeptidase</keyword>
<accession>A0A1Q5PQF1</accession>
<dbReference type="Pfam" id="PF11838">
    <property type="entry name" value="ERAP1_C"/>
    <property type="match status" value="1"/>
</dbReference>
<keyword evidence="18" id="KW-1185">Reference proteome</keyword>
<evidence type="ECO:0000259" key="15">
    <source>
        <dbReference type="Pfam" id="PF11838"/>
    </source>
</evidence>
<gene>
    <name evidence="17" type="ORF">BSR29_01770</name>
</gene>
<dbReference type="RefSeq" id="WP_073708592.1">
    <property type="nucleotide sequence ID" value="NZ_MQSV01000001.1"/>
</dbReference>
<dbReference type="Pfam" id="PF17900">
    <property type="entry name" value="Peptidase_M1_N"/>
    <property type="match status" value="1"/>
</dbReference>
<dbReference type="Proteomes" id="UP000186785">
    <property type="component" value="Unassembled WGS sequence"/>
</dbReference>
<dbReference type="GO" id="GO:0016285">
    <property type="term" value="F:alanyl aminopeptidase activity"/>
    <property type="evidence" value="ECO:0007669"/>
    <property type="project" value="UniProtKB-EC"/>
</dbReference>
<keyword evidence="8" id="KW-0479">Metal-binding</keyword>
<sequence>MPGTNLTREEAMTRSDLIQVENYEVYLDLTKGDRIFGSETTIKFTAQKNSATFADLIADNIHEITLNGESLAPEKVFSDSRIALSGLQEENTLTVKADCLYMHTGEGLHRFVDPVDGEAYTYSQFEVPDARRVYTTFEQPNLKATYTFTVRTPKHWTVFSNSPTPEPHFEGDSAVFEFSESEKISTYITAIVAGPYVGRTGELTSADGRVIPLGVYCRPSLEKYLDAEEIMDITRRGFEFFENEYGCAYPFRKYDQIFVPEYNAGAMENAGCVTFRDEMLFRATPSEAQVESRANTILHELAHMWFGDLVTMKWWNDLWLNESFAEYMSHLALAEATRWTDSWTGFTMRKDWGMNQDQLPSTHPIVAPIRDLQDVEVNFDGITYAKGAAVLRQLASYVGREAFTEGLRAYFKKHSWSNTVVDDLLNELEAASGRDLSTWAKVWLEEAGVNLMRPEVEVDGNGNYTSVKIRQESFNAGASLRPHRMAVGGYNLNAAGTEMERVFHIELDVTGDLTEVPELVGQARPDVLLLNDGDLTYTKLRLDEYSLENAQKSIDKFTDPLTRSIIMASAWDMTRDAELSPAFFARLVLRELTVEDNSMVMTLQLRNLAHTLSTFVAPADRRELFVEAADALRALAENAKPGSDAQLQTAKMAISYATNEEQLAWVKALHAGEVVLPEFDVNVEIQWALVQKLVAAGVYGEAEIRDMEKEDPTLTGKQRAAGARAQVPTAEVKKATYEACMHDQSLPNDTRINMMRGLWAQAALQPELYSGIVVSFFQDVKNMWESNTHHTAETIALLLFPAPLAGQKDGLEAPQLAAKAWLVKNTEADTSAALIRLISERLDAVERSLRVQAVK</sequence>
<evidence type="ECO:0000256" key="8">
    <source>
        <dbReference type="ARBA" id="ARBA00022723"/>
    </source>
</evidence>
<dbReference type="PRINTS" id="PR00756">
    <property type="entry name" value="ALADIPTASE"/>
</dbReference>
<evidence type="ECO:0000259" key="14">
    <source>
        <dbReference type="Pfam" id="PF01433"/>
    </source>
</evidence>
<comment type="cofactor">
    <cofactor evidence="2">
        <name>Zn(2+)</name>
        <dbReference type="ChEBI" id="CHEBI:29105"/>
    </cofactor>
</comment>
<dbReference type="CDD" id="cd09602">
    <property type="entry name" value="M1_APN"/>
    <property type="match status" value="1"/>
</dbReference>
<evidence type="ECO:0000313" key="18">
    <source>
        <dbReference type="Proteomes" id="UP000186785"/>
    </source>
</evidence>
<dbReference type="FunFam" id="2.60.40.1730:FF:000010">
    <property type="entry name" value="Putative aminopeptidase N"/>
    <property type="match status" value="1"/>
</dbReference>
<evidence type="ECO:0000256" key="3">
    <source>
        <dbReference type="ARBA" id="ARBA00010136"/>
    </source>
</evidence>
<evidence type="ECO:0000256" key="7">
    <source>
        <dbReference type="ARBA" id="ARBA00022670"/>
    </source>
</evidence>
<reference evidence="17 18" key="1">
    <citation type="submission" date="2016-11" db="EMBL/GenBank/DDBJ databases">
        <title>Actinomyces gypaetusis sp. nov. isolated from the vulture Gypaetus barbatus in Qinghai Tibet Plateau China.</title>
        <authorList>
            <person name="Meng X."/>
        </authorList>
    </citation>
    <scope>NUCLEOTIDE SEQUENCE [LARGE SCALE GENOMIC DNA]</scope>
    <source>
        <strain evidence="17 18">VUL4_2</strain>
    </source>
</reference>
<dbReference type="Gene3D" id="2.60.40.1730">
    <property type="entry name" value="tricorn interacting facor f3 domain"/>
    <property type="match status" value="1"/>
</dbReference>
<dbReference type="InterPro" id="IPR050344">
    <property type="entry name" value="Peptidase_M1_aminopeptidases"/>
</dbReference>
<comment type="caution">
    <text evidence="17">The sequence shown here is derived from an EMBL/GenBank/DDBJ whole genome shotgun (WGS) entry which is preliminary data.</text>
</comment>
<organism evidence="17 18">
    <name type="scientific">Boudabousia liubingyangii</name>
    <dbReference type="NCBI Taxonomy" id="1921764"/>
    <lineage>
        <taxon>Bacteria</taxon>
        <taxon>Bacillati</taxon>
        <taxon>Actinomycetota</taxon>
        <taxon>Actinomycetes</taxon>
        <taxon>Actinomycetales</taxon>
        <taxon>Actinomycetaceae</taxon>
        <taxon>Boudabousia</taxon>
    </lineage>
</organism>
<keyword evidence="9" id="KW-0378">Hydrolase</keyword>
<evidence type="ECO:0000256" key="11">
    <source>
        <dbReference type="ARBA" id="ARBA00023049"/>
    </source>
</evidence>
<evidence type="ECO:0000259" key="16">
    <source>
        <dbReference type="Pfam" id="PF17900"/>
    </source>
</evidence>
<dbReference type="PANTHER" id="PTHR11533">
    <property type="entry name" value="PROTEASE M1 ZINC METALLOPROTEASE"/>
    <property type="match status" value="1"/>
</dbReference>
<dbReference type="InterPro" id="IPR024571">
    <property type="entry name" value="ERAP1-like_C_dom"/>
</dbReference>
<dbReference type="InterPro" id="IPR045357">
    <property type="entry name" value="Aminopeptidase_N-like_N"/>
</dbReference>
<feature type="domain" description="Peptidase M1 membrane alanine aminopeptidase" evidence="14">
    <location>
        <begin position="231"/>
        <end position="443"/>
    </location>
</feature>